<organism evidence="1 2">
    <name type="scientific">Pleurodeles waltl</name>
    <name type="common">Iberian ribbed newt</name>
    <dbReference type="NCBI Taxonomy" id="8319"/>
    <lineage>
        <taxon>Eukaryota</taxon>
        <taxon>Metazoa</taxon>
        <taxon>Chordata</taxon>
        <taxon>Craniata</taxon>
        <taxon>Vertebrata</taxon>
        <taxon>Euteleostomi</taxon>
        <taxon>Amphibia</taxon>
        <taxon>Batrachia</taxon>
        <taxon>Caudata</taxon>
        <taxon>Salamandroidea</taxon>
        <taxon>Salamandridae</taxon>
        <taxon>Pleurodelinae</taxon>
        <taxon>Pleurodeles</taxon>
    </lineage>
</organism>
<protein>
    <submittedName>
        <fullName evidence="1">Uncharacterized protein</fullName>
    </submittedName>
</protein>
<dbReference type="EMBL" id="JANPWB010000006">
    <property type="protein sequence ID" value="KAJ1177294.1"/>
    <property type="molecule type" value="Genomic_DNA"/>
</dbReference>
<gene>
    <name evidence="1" type="ORF">NDU88_002553</name>
</gene>
<sequence>MPTLAAGVLLGEPYCSATMFCSRLFLDGPLLAGRCWCCRPWAVVSPDKEVTEIGNRVNDLERTVDACAEDQEMLWRCMVALDEQYIELQLKQEDLEDMSRQNNIRIWSLLSGEEGTDIGAYTGALLQSVRGHSMQPPAAFNRAHRVGAASGRPNVALDILTQIHYFTEKEVILQAATLKSDIQYQGHKIL</sequence>
<comment type="caution">
    <text evidence="1">The sequence shown here is derived from an EMBL/GenBank/DDBJ whole genome shotgun (WGS) entry which is preliminary data.</text>
</comment>
<dbReference type="AlphaFoldDB" id="A0AAV7TMY5"/>
<evidence type="ECO:0000313" key="2">
    <source>
        <dbReference type="Proteomes" id="UP001066276"/>
    </source>
</evidence>
<accession>A0AAV7TMY5</accession>
<keyword evidence="2" id="KW-1185">Reference proteome</keyword>
<evidence type="ECO:0000313" key="1">
    <source>
        <dbReference type="EMBL" id="KAJ1177294.1"/>
    </source>
</evidence>
<name>A0AAV7TMY5_PLEWA</name>
<dbReference type="Gene3D" id="3.30.70.1820">
    <property type="entry name" value="L1 transposable element, RRM domain"/>
    <property type="match status" value="1"/>
</dbReference>
<dbReference type="Proteomes" id="UP001066276">
    <property type="component" value="Chromosome 3_2"/>
</dbReference>
<reference evidence="1" key="1">
    <citation type="journal article" date="2022" name="bioRxiv">
        <title>Sequencing and chromosome-scale assembly of the giantPleurodeles waltlgenome.</title>
        <authorList>
            <person name="Brown T."/>
            <person name="Elewa A."/>
            <person name="Iarovenko S."/>
            <person name="Subramanian E."/>
            <person name="Araus A.J."/>
            <person name="Petzold A."/>
            <person name="Susuki M."/>
            <person name="Suzuki K.-i.T."/>
            <person name="Hayashi T."/>
            <person name="Toyoda A."/>
            <person name="Oliveira C."/>
            <person name="Osipova E."/>
            <person name="Leigh N.D."/>
            <person name="Simon A."/>
            <person name="Yun M.H."/>
        </authorList>
    </citation>
    <scope>NUCLEOTIDE SEQUENCE</scope>
    <source>
        <strain evidence="1">20211129_DDA</strain>
        <tissue evidence="1">Liver</tissue>
    </source>
</reference>
<proteinExistence type="predicted"/>